<dbReference type="Proteomes" id="UP001479436">
    <property type="component" value="Unassembled WGS sequence"/>
</dbReference>
<feature type="coiled-coil region" evidence="1">
    <location>
        <begin position="77"/>
        <end position="110"/>
    </location>
</feature>
<evidence type="ECO:0000256" key="1">
    <source>
        <dbReference type="SAM" id="Coils"/>
    </source>
</evidence>
<evidence type="ECO:0000313" key="2">
    <source>
        <dbReference type="EMBL" id="KAK9663772.1"/>
    </source>
</evidence>
<comment type="caution">
    <text evidence="2">The sequence shown here is derived from an EMBL/GenBank/DDBJ whole genome shotgun (WGS) entry which is preliminary data.</text>
</comment>
<keyword evidence="3" id="KW-1185">Reference proteome</keyword>
<evidence type="ECO:0000313" key="3">
    <source>
        <dbReference type="Proteomes" id="UP001479436"/>
    </source>
</evidence>
<organism evidence="2 3">
    <name type="scientific">Basidiobolus ranarum</name>
    <dbReference type="NCBI Taxonomy" id="34480"/>
    <lineage>
        <taxon>Eukaryota</taxon>
        <taxon>Fungi</taxon>
        <taxon>Fungi incertae sedis</taxon>
        <taxon>Zoopagomycota</taxon>
        <taxon>Entomophthoromycotina</taxon>
        <taxon>Basidiobolomycetes</taxon>
        <taxon>Basidiobolales</taxon>
        <taxon>Basidiobolaceae</taxon>
        <taxon>Basidiobolus</taxon>
    </lineage>
</organism>
<sequence length="110" mass="12946">MSLLNNYKPSKQKASTESKAYKDLILKYRDKYFQCCSYEPVNMKYAHQIASYEVVKIVTAYRNGVNLQFGNKVRMFLNLLLKKNERIKALRSEMKKNEGSEKEIRAAIRQ</sequence>
<accession>A0ABR2VJN9</accession>
<proteinExistence type="predicted"/>
<name>A0ABR2VJN9_9FUNG</name>
<dbReference type="EMBL" id="JASJQH010011563">
    <property type="protein sequence ID" value="KAK9663772.1"/>
    <property type="molecule type" value="Genomic_DNA"/>
</dbReference>
<keyword evidence="1" id="KW-0175">Coiled coil</keyword>
<reference evidence="2 3" key="1">
    <citation type="submission" date="2023-04" db="EMBL/GenBank/DDBJ databases">
        <title>Genome of Basidiobolus ranarum AG-B5.</title>
        <authorList>
            <person name="Stajich J.E."/>
            <person name="Carter-House D."/>
            <person name="Gryganskyi A."/>
        </authorList>
    </citation>
    <scope>NUCLEOTIDE SEQUENCE [LARGE SCALE GENOMIC DNA]</scope>
    <source>
        <strain evidence="2 3">AG-B5</strain>
    </source>
</reference>
<protein>
    <submittedName>
        <fullName evidence="2">Uncharacterized protein</fullName>
    </submittedName>
</protein>
<gene>
    <name evidence="2" type="ORF">K7432_017931</name>
</gene>